<proteinExistence type="predicted"/>
<reference evidence="1 2" key="1">
    <citation type="submission" date="2016-11" db="EMBL/GenBank/DDBJ databases">
        <authorList>
            <person name="Jaros S."/>
            <person name="Januszkiewicz K."/>
            <person name="Wedrychowicz H."/>
        </authorList>
    </citation>
    <scope>NUCLEOTIDE SEQUENCE [LARGE SCALE GENOMIC DNA]</scope>
    <source>
        <strain evidence="1 2">GAS499</strain>
    </source>
</reference>
<dbReference type="Proteomes" id="UP000189935">
    <property type="component" value="Chromosome I"/>
</dbReference>
<protein>
    <submittedName>
        <fullName evidence="1">Uncharacterized protein</fullName>
    </submittedName>
</protein>
<evidence type="ECO:0000313" key="1">
    <source>
        <dbReference type="EMBL" id="SHL37328.1"/>
    </source>
</evidence>
<accession>A0A1M7A3J8</accession>
<name>A0A1M7A3J8_9BRAD</name>
<dbReference type="AlphaFoldDB" id="A0A1M7A3J8"/>
<sequence>MGGAIIGQTGARIAHPALLMVIMRASRSGAV</sequence>
<organism evidence="1 2">
    <name type="scientific">Bradyrhizobium lablabi</name>
    <dbReference type="NCBI Taxonomy" id="722472"/>
    <lineage>
        <taxon>Bacteria</taxon>
        <taxon>Pseudomonadati</taxon>
        <taxon>Pseudomonadota</taxon>
        <taxon>Alphaproteobacteria</taxon>
        <taxon>Hyphomicrobiales</taxon>
        <taxon>Nitrobacteraceae</taxon>
        <taxon>Bradyrhizobium</taxon>
    </lineage>
</organism>
<evidence type="ECO:0000313" key="2">
    <source>
        <dbReference type="Proteomes" id="UP000189935"/>
    </source>
</evidence>
<gene>
    <name evidence="1" type="ORF">SAMN05444159_5730</name>
</gene>
<dbReference type="EMBL" id="LT670844">
    <property type="protein sequence ID" value="SHL37328.1"/>
    <property type="molecule type" value="Genomic_DNA"/>
</dbReference>